<evidence type="ECO:0000313" key="2">
    <source>
        <dbReference type="EMBL" id="KAF2637920.1"/>
    </source>
</evidence>
<accession>A0A6A6RRE0</accession>
<gene>
    <name evidence="2" type="ORF">P280DRAFT_529488</name>
</gene>
<protein>
    <submittedName>
        <fullName evidence="2">Uncharacterized protein</fullName>
    </submittedName>
</protein>
<dbReference type="Proteomes" id="UP000799753">
    <property type="component" value="Unassembled WGS sequence"/>
</dbReference>
<sequence>MFFPNLLPFILSLNTIFATALVSPTPYRRREPSTSYISPENPSPTKLARRGEYTGSSIQICGLAYIVWGNETSAPKAHGVPLLAFGTCHRVDDNSVDVERLGTAVDKVKLIEAGCYCSFYGDKESCDKGIENGKGEWFSGVNTTNLTQERRWVNCRVEEALGEANGQAGLIIGCRSVCTLALIVGVGVAFGMF</sequence>
<dbReference type="EMBL" id="MU006791">
    <property type="protein sequence ID" value="KAF2637920.1"/>
    <property type="molecule type" value="Genomic_DNA"/>
</dbReference>
<evidence type="ECO:0000256" key="1">
    <source>
        <dbReference type="SAM" id="SignalP"/>
    </source>
</evidence>
<dbReference type="OrthoDB" id="10500256at2759"/>
<proteinExistence type="predicted"/>
<organism evidence="2 3">
    <name type="scientific">Massarina eburnea CBS 473.64</name>
    <dbReference type="NCBI Taxonomy" id="1395130"/>
    <lineage>
        <taxon>Eukaryota</taxon>
        <taxon>Fungi</taxon>
        <taxon>Dikarya</taxon>
        <taxon>Ascomycota</taxon>
        <taxon>Pezizomycotina</taxon>
        <taxon>Dothideomycetes</taxon>
        <taxon>Pleosporomycetidae</taxon>
        <taxon>Pleosporales</taxon>
        <taxon>Massarineae</taxon>
        <taxon>Massarinaceae</taxon>
        <taxon>Massarina</taxon>
    </lineage>
</organism>
<reference evidence="2" key="1">
    <citation type="journal article" date="2020" name="Stud. Mycol.">
        <title>101 Dothideomycetes genomes: a test case for predicting lifestyles and emergence of pathogens.</title>
        <authorList>
            <person name="Haridas S."/>
            <person name="Albert R."/>
            <person name="Binder M."/>
            <person name="Bloem J."/>
            <person name="Labutti K."/>
            <person name="Salamov A."/>
            <person name="Andreopoulos B."/>
            <person name="Baker S."/>
            <person name="Barry K."/>
            <person name="Bills G."/>
            <person name="Bluhm B."/>
            <person name="Cannon C."/>
            <person name="Castanera R."/>
            <person name="Culley D."/>
            <person name="Daum C."/>
            <person name="Ezra D."/>
            <person name="Gonzalez J."/>
            <person name="Henrissat B."/>
            <person name="Kuo A."/>
            <person name="Liang C."/>
            <person name="Lipzen A."/>
            <person name="Lutzoni F."/>
            <person name="Magnuson J."/>
            <person name="Mondo S."/>
            <person name="Nolan M."/>
            <person name="Ohm R."/>
            <person name="Pangilinan J."/>
            <person name="Park H.-J."/>
            <person name="Ramirez L."/>
            <person name="Alfaro M."/>
            <person name="Sun H."/>
            <person name="Tritt A."/>
            <person name="Yoshinaga Y."/>
            <person name="Zwiers L.-H."/>
            <person name="Turgeon B."/>
            <person name="Goodwin S."/>
            <person name="Spatafora J."/>
            <person name="Crous P."/>
            <person name="Grigoriev I."/>
        </authorList>
    </citation>
    <scope>NUCLEOTIDE SEQUENCE</scope>
    <source>
        <strain evidence="2">CBS 473.64</strain>
    </source>
</reference>
<dbReference type="AlphaFoldDB" id="A0A6A6RRE0"/>
<feature type="chain" id="PRO_5025481166" evidence="1">
    <location>
        <begin position="21"/>
        <end position="193"/>
    </location>
</feature>
<name>A0A6A6RRE0_9PLEO</name>
<keyword evidence="1" id="KW-0732">Signal</keyword>
<feature type="signal peptide" evidence="1">
    <location>
        <begin position="1"/>
        <end position="20"/>
    </location>
</feature>
<keyword evidence="3" id="KW-1185">Reference proteome</keyword>
<evidence type="ECO:0000313" key="3">
    <source>
        <dbReference type="Proteomes" id="UP000799753"/>
    </source>
</evidence>